<evidence type="ECO:0000256" key="9">
    <source>
        <dbReference type="ARBA" id="ARBA00023136"/>
    </source>
</evidence>
<dbReference type="GO" id="GO:0016020">
    <property type="term" value="C:membrane"/>
    <property type="evidence" value="ECO:0007669"/>
    <property type="project" value="UniProtKB-SubCell"/>
</dbReference>
<keyword evidence="9 11" id="KW-0472">Membrane</keyword>
<keyword evidence="5" id="KW-0808">Transferase</keyword>
<dbReference type="CDD" id="cd03784">
    <property type="entry name" value="GT1_Gtf-like"/>
    <property type="match status" value="1"/>
</dbReference>
<comment type="catalytic activity">
    <reaction evidence="10">
        <text>glucuronate acceptor + UDP-alpha-D-glucuronate = acceptor beta-D-glucuronoside + UDP + H(+)</text>
        <dbReference type="Rhea" id="RHEA:21032"/>
        <dbReference type="ChEBI" id="CHEBI:15378"/>
        <dbReference type="ChEBI" id="CHEBI:58052"/>
        <dbReference type="ChEBI" id="CHEBI:58223"/>
        <dbReference type="ChEBI" id="CHEBI:132367"/>
        <dbReference type="ChEBI" id="CHEBI:132368"/>
        <dbReference type="EC" id="2.4.1.17"/>
    </reaction>
</comment>
<protein>
    <recommendedName>
        <fullName evidence="3">glucuronosyltransferase</fullName>
        <ecNumber evidence="3">2.4.1.17</ecNumber>
    </recommendedName>
</protein>
<dbReference type="Pfam" id="PF00201">
    <property type="entry name" value="UDPGT"/>
    <property type="match status" value="1"/>
</dbReference>
<evidence type="ECO:0000256" key="7">
    <source>
        <dbReference type="ARBA" id="ARBA00022729"/>
    </source>
</evidence>
<evidence type="ECO:0000256" key="6">
    <source>
        <dbReference type="ARBA" id="ARBA00022692"/>
    </source>
</evidence>
<dbReference type="Gene3D" id="3.40.50.2000">
    <property type="entry name" value="Glycogen Phosphorylase B"/>
    <property type="match status" value="1"/>
</dbReference>
<feature type="signal peptide" evidence="12">
    <location>
        <begin position="1"/>
        <end position="18"/>
    </location>
</feature>
<evidence type="ECO:0000256" key="12">
    <source>
        <dbReference type="SAM" id="SignalP"/>
    </source>
</evidence>
<organism evidence="13 14">
    <name type="scientific">Panagrellus redivivus</name>
    <name type="common">Microworm</name>
    <dbReference type="NCBI Taxonomy" id="6233"/>
    <lineage>
        <taxon>Eukaryota</taxon>
        <taxon>Metazoa</taxon>
        <taxon>Ecdysozoa</taxon>
        <taxon>Nematoda</taxon>
        <taxon>Chromadorea</taxon>
        <taxon>Rhabditida</taxon>
        <taxon>Tylenchina</taxon>
        <taxon>Panagrolaimomorpha</taxon>
        <taxon>Panagrolaimoidea</taxon>
        <taxon>Panagrolaimidae</taxon>
        <taxon>Panagrellus</taxon>
    </lineage>
</organism>
<evidence type="ECO:0000256" key="1">
    <source>
        <dbReference type="ARBA" id="ARBA00004167"/>
    </source>
</evidence>
<comment type="similarity">
    <text evidence="2">Belongs to the UDP-glycosyltransferase family.</text>
</comment>
<dbReference type="WBParaSite" id="Pan_g8593.t1">
    <property type="protein sequence ID" value="Pan_g8593.t1"/>
    <property type="gene ID" value="Pan_g8593"/>
</dbReference>
<dbReference type="Proteomes" id="UP000492821">
    <property type="component" value="Unassembled WGS sequence"/>
</dbReference>
<name>A0A7E4W7M9_PANRE</name>
<evidence type="ECO:0000313" key="14">
    <source>
        <dbReference type="WBParaSite" id="Pan_g8593.t1"/>
    </source>
</evidence>
<proteinExistence type="inferred from homology"/>
<evidence type="ECO:0000256" key="3">
    <source>
        <dbReference type="ARBA" id="ARBA00012544"/>
    </source>
</evidence>
<dbReference type="PANTHER" id="PTHR48043">
    <property type="entry name" value="EG:EG0003.4 PROTEIN-RELATED"/>
    <property type="match status" value="1"/>
</dbReference>
<sequence>MVGSAFGCLLAILALADAAKILVFNPHFAHSHFVFQNKLADVLVEEGHNVTILVPELDTDAIAVHTKADLLIRSQPVDAYNFSGSASGQAIFWQSSNNMMTFAVMMRNLYLKLNTVCDRLFADAEFAEFMRAQKFELALLEPLDYCGFSYLKYINVTNYVTASPLAFSDNHGVVMGLPGRRHAVALNTDWDPEMSIWERIENFILAYVRTLFIPLPPHWDTLEEKYGIGVSPGQAITEAKYIFVNTEEHMDYPRPVSHKVVYIGGITIAPGHAEAMTGDIAEVVEASKKVVLVSFGSLAKSSDMPPAFQQAFVKLFEANPDITFIWKYENTSSGMNPAKHLSNVFLSTWVPQKSILAHPKTIGFVTHGGMNSISEATHHGVPLIVIPLFGDQPRNAKMVRYRKTAVLINKAEITPSNLISAMKKIKTREYQKNANDLATVIATKPMSSKDRFIKYISHALVLSKKEDFLDIRTRHLHFFRYYDIDLIAGFVLALIGGFYVLGYVILTFIKLVGSVTGGKAKLA</sequence>
<evidence type="ECO:0000256" key="11">
    <source>
        <dbReference type="SAM" id="Phobius"/>
    </source>
</evidence>
<evidence type="ECO:0000256" key="5">
    <source>
        <dbReference type="ARBA" id="ARBA00022679"/>
    </source>
</evidence>
<dbReference type="PANTHER" id="PTHR48043:SF145">
    <property type="entry name" value="FI06409P-RELATED"/>
    <property type="match status" value="1"/>
</dbReference>
<feature type="transmembrane region" description="Helical" evidence="11">
    <location>
        <begin position="486"/>
        <end position="509"/>
    </location>
</feature>
<keyword evidence="8 11" id="KW-1133">Transmembrane helix</keyword>
<evidence type="ECO:0000256" key="10">
    <source>
        <dbReference type="ARBA" id="ARBA00047475"/>
    </source>
</evidence>
<evidence type="ECO:0000313" key="13">
    <source>
        <dbReference type="Proteomes" id="UP000492821"/>
    </source>
</evidence>
<dbReference type="InterPro" id="IPR002213">
    <property type="entry name" value="UDP_glucos_trans"/>
</dbReference>
<evidence type="ECO:0000256" key="4">
    <source>
        <dbReference type="ARBA" id="ARBA00022676"/>
    </source>
</evidence>
<feature type="chain" id="PRO_5028866500" description="glucuronosyltransferase" evidence="12">
    <location>
        <begin position="19"/>
        <end position="523"/>
    </location>
</feature>
<accession>A0A7E4W7M9</accession>
<reference evidence="13" key="1">
    <citation type="journal article" date="2013" name="Genetics">
        <title>The draft genome and transcriptome of Panagrellus redivivus are shaped by the harsh demands of a free-living lifestyle.</title>
        <authorList>
            <person name="Srinivasan J."/>
            <person name="Dillman A.R."/>
            <person name="Macchietto M.G."/>
            <person name="Heikkinen L."/>
            <person name="Lakso M."/>
            <person name="Fracchia K.M."/>
            <person name="Antoshechkin I."/>
            <person name="Mortazavi A."/>
            <person name="Wong G."/>
            <person name="Sternberg P.W."/>
        </authorList>
    </citation>
    <scope>NUCLEOTIDE SEQUENCE [LARGE SCALE GENOMIC DNA]</scope>
    <source>
        <strain evidence="13">MT8872</strain>
    </source>
</reference>
<keyword evidence="4" id="KW-0328">Glycosyltransferase</keyword>
<evidence type="ECO:0000256" key="8">
    <source>
        <dbReference type="ARBA" id="ARBA00022989"/>
    </source>
</evidence>
<dbReference type="SUPFAM" id="SSF53756">
    <property type="entry name" value="UDP-Glycosyltransferase/glycogen phosphorylase"/>
    <property type="match status" value="1"/>
</dbReference>
<comment type="subcellular location">
    <subcellularLocation>
        <location evidence="1">Membrane</location>
        <topology evidence="1">Single-pass membrane protein</topology>
    </subcellularLocation>
</comment>
<dbReference type="InterPro" id="IPR050271">
    <property type="entry name" value="UDP-glycosyltransferase"/>
</dbReference>
<evidence type="ECO:0000256" key="2">
    <source>
        <dbReference type="ARBA" id="ARBA00009995"/>
    </source>
</evidence>
<dbReference type="GO" id="GO:0015020">
    <property type="term" value="F:glucuronosyltransferase activity"/>
    <property type="evidence" value="ECO:0007669"/>
    <property type="project" value="UniProtKB-EC"/>
</dbReference>
<dbReference type="FunFam" id="3.40.50.2000:FF:000038">
    <property type="entry name" value="UDP-GlucuronosylTransferase"/>
    <property type="match status" value="1"/>
</dbReference>
<dbReference type="EC" id="2.4.1.17" evidence="3"/>
<reference evidence="14" key="2">
    <citation type="submission" date="2020-10" db="UniProtKB">
        <authorList>
            <consortium name="WormBaseParasite"/>
        </authorList>
    </citation>
    <scope>IDENTIFICATION</scope>
</reference>
<keyword evidence="13" id="KW-1185">Reference proteome</keyword>
<keyword evidence="6 11" id="KW-0812">Transmembrane</keyword>
<keyword evidence="7 12" id="KW-0732">Signal</keyword>
<dbReference type="AlphaFoldDB" id="A0A7E4W7M9"/>